<feature type="non-terminal residue" evidence="2">
    <location>
        <position position="1"/>
    </location>
</feature>
<dbReference type="InterPro" id="IPR023485">
    <property type="entry name" value="Ptyr_pPase"/>
</dbReference>
<sequence>MVRICFVCLGNICRSPTAESLMKSLIHGAHLDDQIEVD</sequence>
<proteinExistence type="predicted"/>
<evidence type="ECO:0000313" key="2">
    <source>
        <dbReference type="EMBL" id="SVA46955.1"/>
    </source>
</evidence>
<feature type="non-terminal residue" evidence="2">
    <location>
        <position position="38"/>
    </location>
</feature>
<organism evidence="2">
    <name type="scientific">marine metagenome</name>
    <dbReference type="NCBI Taxonomy" id="408172"/>
    <lineage>
        <taxon>unclassified sequences</taxon>
        <taxon>metagenomes</taxon>
        <taxon>ecological metagenomes</taxon>
    </lineage>
</organism>
<dbReference type="InterPro" id="IPR036196">
    <property type="entry name" value="Ptyr_pPase_sf"/>
</dbReference>
<dbReference type="AlphaFoldDB" id="A0A381W330"/>
<accession>A0A381W330</accession>
<gene>
    <name evidence="2" type="ORF">METZ01_LOCUS99809</name>
</gene>
<protein>
    <recommendedName>
        <fullName evidence="1">Phosphotyrosine protein phosphatase I domain-containing protein</fullName>
    </recommendedName>
</protein>
<dbReference type="SUPFAM" id="SSF52788">
    <property type="entry name" value="Phosphotyrosine protein phosphatases I"/>
    <property type="match status" value="1"/>
</dbReference>
<name>A0A381W330_9ZZZZ</name>
<evidence type="ECO:0000259" key="1">
    <source>
        <dbReference type="Pfam" id="PF01451"/>
    </source>
</evidence>
<dbReference type="Pfam" id="PF01451">
    <property type="entry name" value="LMWPc"/>
    <property type="match status" value="1"/>
</dbReference>
<dbReference type="EMBL" id="UINC01010565">
    <property type="protein sequence ID" value="SVA46955.1"/>
    <property type="molecule type" value="Genomic_DNA"/>
</dbReference>
<feature type="domain" description="Phosphotyrosine protein phosphatase I" evidence="1">
    <location>
        <begin position="4"/>
        <end position="38"/>
    </location>
</feature>
<dbReference type="Gene3D" id="3.40.50.2300">
    <property type="match status" value="1"/>
</dbReference>
<reference evidence="2" key="1">
    <citation type="submission" date="2018-05" db="EMBL/GenBank/DDBJ databases">
        <authorList>
            <person name="Lanie J.A."/>
            <person name="Ng W.-L."/>
            <person name="Kazmierczak K.M."/>
            <person name="Andrzejewski T.M."/>
            <person name="Davidsen T.M."/>
            <person name="Wayne K.J."/>
            <person name="Tettelin H."/>
            <person name="Glass J.I."/>
            <person name="Rusch D."/>
            <person name="Podicherti R."/>
            <person name="Tsui H.-C.T."/>
            <person name="Winkler M.E."/>
        </authorList>
    </citation>
    <scope>NUCLEOTIDE SEQUENCE</scope>
</reference>